<evidence type="ECO:0000256" key="1">
    <source>
        <dbReference type="SAM" id="MobiDB-lite"/>
    </source>
</evidence>
<organism evidence="2 3">
    <name type="scientific">Protea cynaroides</name>
    <dbReference type="NCBI Taxonomy" id="273540"/>
    <lineage>
        <taxon>Eukaryota</taxon>
        <taxon>Viridiplantae</taxon>
        <taxon>Streptophyta</taxon>
        <taxon>Embryophyta</taxon>
        <taxon>Tracheophyta</taxon>
        <taxon>Spermatophyta</taxon>
        <taxon>Magnoliopsida</taxon>
        <taxon>Proteales</taxon>
        <taxon>Proteaceae</taxon>
        <taxon>Protea</taxon>
    </lineage>
</organism>
<name>A0A9Q0K234_9MAGN</name>
<dbReference type="AlphaFoldDB" id="A0A9Q0K234"/>
<accession>A0A9Q0K234</accession>
<evidence type="ECO:0000313" key="3">
    <source>
        <dbReference type="Proteomes" id="UP001141806"/>
    </source>
</evidence>
<keyword evidence="3" id="KW-1185">Reference proteome</keyword>
<sequence>MKKKKKKKKKNRSSSTATVLLQRVSDPLRQPGSGSRGFKVMRTQEAQEISGTASIMSMEVAMAEGSSMIEVSYGRIDRDLPVRGISALTTGDSETADGVLQSGIDSARACRRSLRKATHAWAAIFGGFLLTQGAGSTREVTSKFGGSSSIVGQDLLSLV</sequence>
<evidence type="ECO:0000313" key="2">
    <source>
        <dbReference type="EMBL" id="KAJ4960979.1"/>
    </source>
</evidence>
<dbReference type="EMBL" id="JAMYWD010000009">
    <property type="protein sequence ID" value="KAJ4960979.1"/>
    <property type="molecule type" value="Genomic_DNA"/>
</dbReference>
<feature type="region of interest" description="Disordered" evidence="1">
    <location>
        <begin position="1"/>
        <end position="36"/>
    </location>
</feature>
<proteinExistence type="predicted"/>
<protein>
    <submittedName>
        <fullName evidence="2">Uncharacterized protein</fullName>
    </submittedName>
</protein>
<comment type="caution">
    <text evidence="2">The sequence shown here is derived from an EMBL/GenBank/DDBJ whole genome shotgun (WGS) entry which is preliminary data.</text>
</comment>
<gene>
    <name evidence="2" type="ORF">NE237_020889</name>
</gene>
<reference evidence="2" key="1">
    <citation type="journal article" date="2023" name="Plant J.">
        <title>The genome of the king protea, Protea cynaroides.</title>
        <authorList>
            <person name="Chang J."/>
            <person name="Duong T.A."/>
            <person name="Schoeman C."/>
            <person name="Ma X."/>
            <person name="Roodt D."/>
            <person name="Barker N."/>
            <person name="Li Z."/>
            <person name="Van de Peer Y."/>
            <person name="Mizrachi E."/>
        </authorList>
    </citation>
    <scope>NUCLEOTIDE SEQUENCE</scope>
    <source>
        <tissue evidence="2">Young leaves</tissue>
    </source>
</reference>
<feature type="compositionally biased region" description="Basic residues" evidence="1">
    <location>
        <begin position="1"/>
        <end position="12"/>
    </location>
</feature>
<dbReference type="Proteomes" id="UP001141806">
    <property type="component" value="Unassembled WGS sequence"/>
</dbReference>